<evidence type="ECO:0000313" key="1">
    <source>
        <dbReference type="EMBL" id="OAQ23773.1"/>
    </source>
</evidence>
<keyword evidence="2" id="KW-1185">Reference proteome</keyword>
<dbReference type="EMBL" id="KV442109">
    <property type="protein sequence ID" value="OAQ23773.1"/>
    <property type="molecule type" value="Genomic_DNA"/>
</dbReference>
<evidence type="ECO:0000313" key="2">
    <source>
        <dbReference type="Proteomes" id="UP000078512"/>
    </source>
</evidence>
<dbReference type="Proteomes" id="UP000078512">
    <property type="component" value="Unassembled WGS sequence"/>
</dbReference>
<name>A0A197JFJ5_9FUNG</name>
<proteinExistence type="predicted"/>
<organism evidence="1 2">
    <name type="scientific">Linnemannia elongata AG-77</name>
    <dbReference type="NCBI Taxonomy" id="1314771"/>
    <lineage>
        <taxon>Eukaryota</taxon>
        <taxon>Fungi</taxon>
        <taxon>Fungi incertae sedis</taxon>
        <taxon>Mucoromycota</taxon>
        <taxon>Mortierellomycotina</taxon>
        <taxon>Mortierellomycetes</taxon>
        <taxon>Mortierellales</taxon>
        <taxon>Mortierellaceae</taxon>
        <taxon>Linnemannia</taxon>
    </lineage>
</organism>
<sequence>MAPSFYKDLATTYYCRRGNNLQDSFDGLKALARNIHYHVSSSTNNTNTTATASSLVTLPTETTPGTLLPLPFTTLDAVQLVHLPAMTRLTKLELSFCQNGYESECPYILLNYCNPRASAIRLCGIL</sequence>
<dbReference type="AlphaFoldDB" id="A0A197JFJ5"/>
<protein>
    <submittedName>
        <fullName evidence="1">Uncharacterized protein</fullName>
    </submittedName>
</protein>
<accession>A0A197JFJ5</accession>
<gene>
    <name evidence="1" type="ORF">K457DRAFT_36323</name>
</gene>
<reference evidence="1 2" key="1">
    <citation type="submission" date="2016-05" db="EMBL/GenBank/DDBJ databases">
        <title>Genome sequencing reveals origins of a unique bacterial endosymbiosis in the earliest lineages of terrestrial Fungi.</title>
        <authorList>
            <consortium name="DOE Joint Genome Institute"/>
            <person name="Uehling J."/>
            <person name="Gryganskyi A."/>
            <person name="Hameed K."/>
            <person name="Tschaplinski T."/>
            <person name="Misztal P."/>
            <person name="Wu S."/>
            <person name="Desiro A."/>
            <person name="Vande Pol N."/>
            <person name="Du Z.-Y."/>
            <person name="Zienkiewicz A."/>
            <person name="Zienkiewicz K."/>
            <person name="Morin E."/>
            <person name="Tisserant E."/>
            <person name="Splivallo R."/>
            <person name="Hainaut M."/>
            <person name="Henrissat B."/>
            <person name="Ohm R."/>
            <person name="Kuo A."/>
            <person name="Yan J."/>
            <person name="Lipzen A."/>
            <person name="Nolan M."/>
            <person name="Labutti K."/>
            <person name="Barry K."/>
            <person name="Goldstein A."/>
            <person name="Labbe J."/>
            <person name="Schadt C."/>
            <person name="Tuskan G."/>
            <person name="Grigoriev I."/>
            <person name="Martin F."/>
            <person name="Vilgalys R."/>
            <person name="Bonito G."/>
        </authorList>
    </citation>
    <scope>NUCLEOTIDE SEQUENCE [LARGE SCALE GENOMIC DNA]</scope>
    <source>
        <strain evidence="1 2">AG-77</strain>
    </source>
</reference>